<keyword evidence="1" id="KW-0472">Membrane</keyword>
<evidence type="ECO:0000256" key="1">
    <source>
        <dbReference type="SAM" id="Phobius"/>
    </source>
</evidence>
<dbReference type="EMBL" id="AP015037">
    <property type="protein sequence ID" value="BAT83615.1"/>
    <property type="molecule type" value="Genomic_DNA"/>
</dbReference>
<feature type="non-terminal residue" evidence="2">
    <location>
        <position position="77"/>
    </location>
</feature>
<keyword evidence="3" id="KW-1185">Reference proteome</keyword>
<keyword evidence="1" id="KW-1133">Transmembrane helix</keyword>
<feature type="transmembrane region" description="Helical" evidence="1">
    <location>
        <begin position="15"/>
        <end position="33"/>
    </location>
</feature>
<gene>
    <name evidence="2" type="primary">Vigan.04G078900</name>
    <name evidence="2" type="ORF">VIGAN_04078900</name>
</gene>
<evidence type="ECO:0000313" key="3">
    <source>
        <dbReference type="Proteomes" id="UP000291084"/>
    </source>
</evidence>
<keyword evidence="1" id="KW-0812">Transmembrane</keyword>
<proteinExistence type="predicted"/>
<reference evidence="2 3" key="1">
    <citation type="journal article" date="2015" name="Sci. Rep.">
        <title>The power of single molecule real-time sequencing technology in the de novo assembly of a eukaryotic genome.</title>
        <authorList>
            <person name="Sakai H."/>
            <person name="Naito K."/>
            <person name="Ogiso-Tanaka E."/>
            <person name="Takahashi Y."/>
            <person name="Iseki K."/>
            <person name="Muto C."/>
            <person name="Satou K."/>
            <person name="Teruya K."/>
            <person name="Shiroma A."/>
            <person name="Shimoji M."/>
            <person name="Hirano T."/>
            <person name="Itoh T."/>
            <person name="Kaga A."/>
            <person name="Tomooka N."/>
        </authorList>
    </citation>
    <scope>NUCLEOTIDE SEQUENCE [LARGE SCALE GENOMIC DNA]</scope>
    <source>
        <strain evidence="3">cv. Shumari</strain>
    </source>
</reference>
<name>A0A0S3RT39_PHAAN</name>
<organism evidence="2 3">
    <name type="scientific">Vigna angularis var. angularis</name>
    <dbReference type="NCBI Taxonomy" id="157739"/>
    <lineage>
        <taxon>Eukaryota</taxon>
        <taxon>Viridiplantae</taxon>
        <taxon>Streptophyta</taxon>
        <taxon>Embryophyta</taxon>
        <taxon>Tracheophyta</taxon>
        <taxon>Spermatophyta</taxon>
        <taxon>Magnoliopsida</taxon>
        <taxon>eudicotyledons</taxon>
        <taxon>Gunneridae</taxon>
        <taxon>Pentapetalae</taxon>
        <taxon>rosids</taxon>
        <taxon>fabids</taxon>
        <taxon>Fabales</taxon>
        <taxon>Fabaceae</taxon>
        <taxon>Papilionoideae</taxon>
        <taxon>50 kb inversion clade</taxon>
        <taxon>NPAAA clade</taxon>
        <taxon>indigoferoid/millettioid clade</taxon>
        <taxon>Phaseoleae</taxon>
        <taxon>Vigna</taxon>
    </lineage>
</organism>
<sequence>MQNMGVWILGEPKKSVTILLLAPQFFFFVLISMKDQLRPTLFYSWTFTQVFSEVLHPAHKDLSMIRIRCFRLSYKSQ</sequence>
<protein>
    <submittedName>
        <fullName evidence="2">Uncharacterized protein</fullName>
    </submittedName>
</protein>
<evidence type="ECO:0000313" key="2">
    <source>
        <dbReference type="EMBL" id="BAT83615.1"/>
    </source>
</evidence>
<dbReference type="Proteomes" id="UP000291084">
    <property type="component" value="Chromosome 4"/>
</dbReference>
<dbReference type="AlphaFoldDB" id="A0A0S3RT39"/>
<accession>A0A0S3RT39</accession>